<evidence type="ECO:0000313" key="2">
    <source>
        <dbReference type="EMBL" id="QKX64566.1"/>
    </source>
</evidence>
<dbReference type="GO" id="GO:0003824">
    <property type="term" value="F:catalytic activity"/>
    <property type="evidence" value="ECO:0007669"/>
    <property type="project" value="InterPro"/>
</dbReference>
<gene>
    <name evidence="2" type="ORF">TRUGW13939_11741</name>
</gene>
<proteinExistence type="predicted"/>
<accession>A0A7H8RE74</accession>
<dbReference type="AlphaFoldDB" id="A0A7H8RE74"/>
<dbReference type="EMBL" id="CP055903">
    <property type="protein sequence ID" value="QKX64566.1"/>
    <property type="molecule type" value="Genomic_DNA"/>
</dbReference>
<dbReference type="Gene3D" id="3.40.50.1580">
    <property type="entry name" value="Nucleoside phosphorylase domain"/>
    <property type="match status" value="1"/>
</dbReference>
<dbReference type="PANTHER" id="PTHR46082:SF6">
    <property type="entry name" value="AAA+ ATPASE DOMAIN-CONTAINING PROTEIN-RELATED"/>
    <property type="match status" value="1"/>
</dbReference>
<dbReference type="OrthoDB" id="5365701at2759"/>
<evidence type="ECO:0008006" key="4">
    <source>
        <dbReference type="Google" id="ProtNLM"/>
    </source>
</evidence>
<dbReference type="GeneID" id="55999218"/>
<feature type="region of interest" description="Disordered" evidence="1">
    <location>
        <begin position="366"/>
        <end position="395"/>
    </location>
</feature>
<reference evidence="3" key="1">
    <citation type="submission" date="2020-06" db="EMBL/GenBank/DDBJ databases">
        <title>A chromosome-scale genome assembly of Talaromyces rugulosus W13939.</title>
        <authorList>
            <person name="Wang B."/>
            <person name="Guo L."/>
            <person name="Ye K."/>
            <person name="Wang L."/>
        </authorList>
    </citation>
    <scope>NUCLEOTIDE SEQUENCE [LARGE SCALE GENOMIC DNA]</scope>
    <source>
        <strain evidence="3">W13939</strain>
    </source>
</reference>
<organism evidence="2 3">
    <name type="scientific">Talaromyces rugulosus</name>
    <name type="common">Penicillium rugulosum</name>
    <dbReference type="NCBI Taxonomy" id="121627"/>
    <lineage>
        <taxon>Eukaryota</taxon>
        <taxon>Fungi</taxon>
        <taxon>Dikarya</taxon>
        <taxon>Ascomycota</taxon>
        <taxon>Pezizomycotina</taxon>
        <taxon>Eurotiomycetes</taxon>
        <taxon>Eurotiomycetidae</taxon>
        <taxon>Eurotiales</taxon>
        <taxon>Trichocomaceae</taxon>
        <taxon>Talaromyces</taxon>
        <taxon>Talaromyces sect. Islandici</taxon>
    </lineage>
</organism>
<keyword evidence="3" id="KW-1185">Reference proteome</keyword>
<dbReference type="PANTHER" id="PTHR46082">
    <property type="entry name" value="ATP/GTP-BINDING PROTEIN-RELATED"/>
    <property type="match status" value="1"/>
</dbReference>
<evidence type="ECO:0000313" key="3">
    <source>
        <dbReference type="Proteomes" id="UP000509510"/>
    </source>
</evidence>
<evidence type="ECO:0000256" key="1">
    <source>
        <dbReference type="SAM" id="MobiDB-lite"/>
    </source>
</evidence>
<dbReference type="SUPFAM" id="SSF52540">
    <property type="entry name" value="P-loop containing nucleoside triphosphate hydrolases"/>
    <property type="match status" value="1"/>
</dbReference>
<dbReference type="SUPFAM" id="SSF53167">
    <property type="entry name" value="Purine and uridine phosphorylases"/>
    <property type="match status" value="1"/>
</dbReference>
<dbReference type="InterPro" id="IPR027417">
    <property type="entry name" value="P-loop_NTPase"/>
</dbReference>
<dbReference type="Gene3D" id="3.40.50.300">
    <property type="entry name" value="P-loop containing nucleotide triphosphate hydrolases"/>
    <property type="match status" value="1"/>
</dbReference>
<protein>
    <recommendedName>
        <fullName evidence="4">Nucleoside phosphorylase domain-containing protein</fullName>
    </recommendedName>
</protein>
<dbReference type="InterPro" id="IPR035994">
    <property type="entry name" value="Nucleoside_phosphorylase_sf"/>
</dbReference>
<dbReference type="GO" id="GO:0009116">
    <property type="term" value="P:nucleoside metabolic process"/>
    <property type="evidence" value="ECO:0007669"/>
    <property type="project" value="InterPro"/>
</dbReference>
<dbReference type="Proteomes" id="UP000509510">
    <property type="component" value="Chromosome VI"/>
</dbReference>
<sequence length="967" mass="112346">METSFNYWVYKTKALSGTYSCLDDRLEDYSDAKDSIIDLLEVLAISLQYFNGKGNYDETEEHATWAIDFSVRELHFMWDRIDQHFNRPDKYTLSIRPNTDDDYYKQYASTLVRNLFPNARQYLRDQLATSLVIRRIRFIQTARRFKKKYLGHNPFQALLENDEYSAHLYSMAYPEMPKIFKRHDFCVCPYCSELLGTGILKGDKMYWKNHIDGDTKPYVCLSECCTYPLVFFSNMKEWIDHMENSHSPQWNRKVHTHTWDCDTGHDTVLQFTERESFRKHMMDPASHPGRKPPTEDELEMLFLGWQKWPAREDEFCCPICECVPDFLKPLISKNDPNTKKGLYEHIAWHLKDLAFKFIPRFDCPELKTEPSETDDEEKDHLRAEGSDASYPSGFDESLREAPLTFDENPIREEHCDVRETADTYFDDIGFNDFQRLGNAQVRHLPGAILEPSSQTQQSKLRPKSNDDFAVAILCESYIVFEAVYTFFDEIYDDPGKVSDEEQGDLDSLLKGRIGNNNVLLYYQGEDDTAEQFISDSLPDYPEIQLVLIVGTCGGAPYPPGDNEIFLGDVIVSNNMIRYHHDYNPSRRPFENFPKSSIPEVRTLLNSLNETEDLELFNGQISRYRYQLQQSEIKWRHPGLEDELFGNDRKQIIRRRDSSEKARVTAHIGKVMPIEITSKSAEYRDKLTQEYGVIGFINKSEKTCHPQGRLRHWMLPSRNTRFVGRSDELKNLEEWVMQRNGPCRAILDGPDGIGKTQIALELAHRIRDKHPEFSIFWISCTTSDYIQRSYRQIARSIEIKRLHPGLGIEQVQIQFHQRAYGKWLFILDGCDDIEVFNTAMFSAQLQFEPSTEFQRHLEPFPPFHGLRGRCLVTSRNQKLSIPLQSFHKVTVLKPDPETGIKILETLLRKKRLPIDRGAAITLLGEIDVLPSAITQAAAYMNRHGCGISDYIKVLASRGARRRVELPSN</sequence>
<dbReference type="RefSeq" id="XP_035350739.1">
    <property type="nucleotide sequence ID" value="XM_035494846.1"/>
</dbReference>
<dbReference type="InterPro" id="IPR053137">
    <property type="entry name" value="NLR-like"/>
</dbReference>
<name>A0A7H8RE74_TALRU</name>
<dbReference type="KEGG" id="trg:TRUGW13939_11741"/>